<dbReference type="NCBIfam" id="TIGR00728">
    <property type="entry name" value="OPT_sfam"/>
    <property type="match status" value="1"/>
</dbReference>
<feature type="transmembrane region" description="Helical" evidence="9">
    <location>
        <begin position="460"/>
        <end position="482"/>
    </location>
</feature>
<keyword evidence="8 9" id="KW-0472">Membrane</keyword>
<sequence length="850" mass="95851">MIQVDVTPGVGVTVDYGIEPEAQHTKEELEVTREDLLAVEDGLENMSLDRCVKIMTQVRKLHEHDQNFPGAAMDRMNEFLENPDVLANPDKHYDLITEMKLEALLVTENSPYAEVRANVDNTDDPSMPSLTFRVWVIGILFSGVGAFINELFSIRNPSVYVTANVAQLLAYPCGKLLAKVLPDSRFRMFGTEHSLNPGPFNRKEHMLITIMATVAYNTPYTNYVVFVQALPQYFDQPYARSFGYQILCSIGSNFVGLGLAGLCRQFLVFPSFCVWPTSLVTIALNKAFHTETNEPVPGPFKRMYTWSREKFFLIGFLTMFVYWWFPGFIFTALSYFNWISWIAPDNVSLNNIVGSINGLGLNPWPTWDFNLLTVQGWVPLVLPAFTILNQLIGMTIAFFMIVAFYWSNAFHTAYLPINSNKLFANDGTRYNVTKILDDRGALDNDLYQQYSEPWMAAGNLVIYFWFFAIYTATISYAFIYHYHDIKLGFQGLWRNLRRKTATGEEAEEDLGEDVHFRLMKAYREVPEWWYLVVLALAAALGMIGIGVYPTNSSPATVIFGIIMAIIAIIPVGMITAVTGIQVTMNVLAEFIGGAMSGGNAVEMNFFKMYGYITTAQAIYFCNDLKLAHYTKIAPRHTYIAQMVAVLVSTFVCVGIFNFQLTFKNVCTSDASFGFTCPGQNTFFTASVFWGTLGAKKLFGKGKHYNALLIGFPVGLLLPILIRVAQLKFPKQKWLRQLHPVMICAGGLLWSPYNFSNYLPVVYLTVLSWLYVKKRYLAFWSKYNYVLAAAWMSAIAIAAIVIFFALEIPNVELDWWGNNVNNEGCEGTACRRLEIPDVGYFGAAPGSGQFV</sequence>
<feature type="transmembrane region" description="Helical" evidence="9">
    <location>
        <begin position="311"/>
        <end position="336"/>
    </location>
</feature>
<evidence type="ECO:0000256" key="1">
    <source>
        <dbReference type="ARBA" id="ARBA00004141"/>
    </source>
</evidence>
<gene>
    <name evidence="10" type="ORF">DB88DRAFT_505271</name>
</gene>
<dbReference type="PANTHER" id="PTHR22601">
    <property type="entry name" value="ISP4 LIKE PROTEIN"/>
    <property type="match status" value="1"/>
</dbReference>
<keyword evidence="3" id="KW-0813">Transport</keyword>
<dbReference type="Proteomes" id="UP001182556">
    <property type="component" value="Unassembled WGS sequence"/>
</dbReference>
<evidence type="ECO:0000256" key="5">
    <source>
        <dbReference type="ARBA" id="ARBA00022856"/>
    </source>
</evidence>
<keyword evidence="11" id="KW-1185">Reference proteome</keyword>
<keyword evidence="4 9" id="KW-0812">Transmembrane</keyword>
<keyword evidence="6" id="KW-0653">Protein transport</keyword>
<feature type="transmembrane region" description="Helical" evidence="9">
    <location>
        <begin position="783"/>
        <end position="805"/>
    </location>
</feature>
<evidence type="ECO:0000256" key="4">
    <source>
        <dbReference type="ARBA" id="ARBA00022692"/>
    </source>
</evidence>
<keyword evidence="7 9" id="KW-1133">Transmembrane helix</keyword>
<feature type="transmembrane region" description="Helical" evidence="9">
    <location>
        <begin position="528"/>
        <end position="548"/>
    </location>
</feature>
<evidence type="ECO:0000256" key="9">
    <source>
        <dbReference type="SAM" id="Phobius"/>
    </source>
</evidence>
<organism evidence="10 11">
    <name type="scientific">Papiliotrema laurentii</name>
    <name type="common">Cryptococcus laurentii</name>
    <dbReference type="NCBI Taxonomy" id="5418"/>
    <lineage>
        <taxon>Eukaryota</taxon>
        <taxon>Fungi</taxon>
        <taxon>Dikarya</taxon>
        <taxon>Basidiomycota</taxon>
        <taxon>Agaricomycotina</taxon>
        <taxon>Tremellomycetes</taxon>
        <taxon>Tremellales</taxon>
        <taxon>Rhynchogastremaceae</taxon>
        <taxon>Papiliotrema</taxon>
    </lineage>
</organism>
<dbReference type="InterPro" id="IPR004813">
    <property type="entry name" value="OPT"/>
</dbReference>
<evidence type="ECO:0000256" key="8">
    <source>
        <dbReference type="ARBA" id="ARBA00023136"/>
    </source>
</evidence>
<dbReference type="GO" id="GO:0015031">
    <property type="term" value="P:protein transport"/>
    <property type="evidence" value="ECO:0007669"/>
    <property type="project" value="UniProtKB-KW"/>
</dbReference>
<dbReference type="NCBIfam" id="TIGR00727">
    <property type="entry name" value="ISP4_OPT"/>
    <property type="match status" value="1"/>
</dbReference>
<dbReference type="EMBL" id="JAODAN010000005">
    <property type="protein sequence ID" value="KAK1924515.1"/>
    <property type="molecule type" value="Genomic_DNA"/>
</dbReference>
<dbReference type="GO" id="GO:0035673">
    <property type="term" value="F:oligopeptide transmembrane transporter activity"/>
    <property type="evidence" value="ECO:0007669"/>
    <property type="project" value="InterPro"/>
</dbReference>
<dbReference type="GO" id="GO:0016020">
    <property type="term" value="C:membrane"/>
    <property type="evidence" value="ECO:0007669"/>
    <property type="project" value="UniProtKB-SubCell"/>
</dbReference>
<proteinExistence type="inferred from homology"/>
<name>A0AAD9L5M9_PAPLA</name>
<comment type="similarity">
    <text evidence="2">Belongs to the oligopeptide OPT transporter family.</text>
</comment>
<feature type="transmembrane region" description="Helical" evidence="9">
    <location>
        <begin position="670"/>
        <end position="692"/>
    </location>
</feature>
<dbReference type="Pfam" id="PF03169">
    <property type="entry name" value="OPT"/>
    <property type="match status" value="1"/>
</dbReference>
<dbReference type="InterPro" id="IPR004648">
    <property type="entry name" value="Oligpept_transpt"/>
</dbReference>
<evidence type="ECO:0000256" key="7">
    <source>
        <dbReference type="ARBA" id="ARBA00022989"/>
    </source>
</evidence>
<evidence type="ECO:0000313" key="11">
    <source>
        <dbReference type="Proteomes" id="UP001182556"/>
    </source>
</evidence>
<reference evidence="10" key="1">
    <citation type="submission" date="2023-02" db="EMBL/GenBank/DDBJ databases">
        <title>Identification and recombinant expression of a fungal hydrolase from Papiliotrema laurentii that hydrolyzes apple cutin and clears colloidal polyester polyurethane.</title>
        <authorList>
            <consortium name="DOE Joint Genome Institute"/>
            <person name="Roman V.A."/>
            <person name="Bojanowski C."/>
            <person name="Crable B.R."/>
            <person name="Wagner D.N."/>
            <person name="Hung C.S."/>
            <person name="Nadeau L.J."/>
            <person name="Schratz L."/>
            <person name="Haridas S."/>
            <person name="Pangilinan J."/>
            <person name="Lipzen A."/>
            <person name="Na H."/>
            <person name="Yan M."/>
            <person name="Ng V."/>
            <person name="Grigoriev I.V."/>
            <person name="Spatafora J.W."/>
            <person name="Barlow D."/>
            <person name="Biffinger J."/>
            <person name="Kelley-Loughnane N."/>
            <person name="Varaljay V.A."/>
            <person name="Crookes-Goodson W.J."/>
        </authorList>
    </citation>
    <scope>NUCLEOTIDE SEQUENCE</scope>
    <source>
        <strain evidence="10">5307AH</strain>
    </source>
</reference>
<feature type="transmembrane region" description="Helical" evidence="9">
    <location>
        <begin position="754"/>
        <end position="771"/>
    </location>
</feature>
<evidence type="ECO:0000313" key="10">
    <source>
        <dbReference type="EMBL" id="KAK1924515.1"/>
    </source>
</evidence>
<keyword evidence="5" id="KW-0571">Peptide transport</keyword>
<feature type="transmembrane region" description="Helical" evidence="9">
    <location>
        <begin position="134"/>
        <end position="152"/>
    </location>
</feature>
<comment type="caution">
    <text evidence="10">The sequence shown here is derived from an EMBL/GenBank/DDBJ whole genome shotgun (WGS) entry which is preliminary data.</text>
</comment>
<feature type="transmembrane region" description="Helical" evidence="9">
    <location>
        <begin position="704"/>
        <end position="724"/>
    </location>
</feature>
<feature type="transmembrane region" description="Helical" evidence="9">
    <location>
        <begin position="380"/>
        <end position="406"/>
    </location>
</feature>
<evidence type="ECO:0000256" key="2">
    <source>
        <dbReference type="ARBA" id="ARBA00008807"/>
    </source>
</evidence>
<dbReference type="AlphaFoldDB" id="A0AAD9L5M9"/>
<feature type="transmembrane region" description="Helical" evidence="9">
    <location>
        <begin position="638"/>
        <end position="658"/>
    </location>
</feature>
<protein>
    <submittedName>
        <fullName evidence="10">OPT oligopeptide transporter protein-domain-containing protein</fullName>
    </submittedName>
</protein>
<evidence type="ECO:0000256" key="6">
    <source>
        <dbReference type="ARBA" id="ARBA00022927"/>
    </source>
</evidence>
<feature type="transmembrane region" description="Helical" evidence="9">
    <location>
        <begin position="555"/>
        <end position="588"/>
    </location>
</feature>
<evidence type="ECO:0000256" key="3">
    <source>
        <dbReference type="ARBA" id="ARBA00022448"/>
    </source>
</evidence>
<comment type="subcellular location">
    <subcellularLocation>
        <location evidence="1">Membrane</location>
        <topology evidence="1">Multi-pass membrane protein</topology>
    </subcellularLocation>
</comment>
<accession>A0AAD9L5M9</accession>